<evidence type="ECO:0000313" key="2">
    <source>
        <dbReference type="EMBL" id="MCI75256.1"/>
    </source>
</evidence>
<dbReference type="EMBL" id="LXQA010878310">
    <property type="protein sequence ID" value="MCI75256.1"/>
    <property type="molecule type" value="Genomic_DNA"/>
</dbReference>
<evidence type="ECO:0000313" key="3">
    <source>
        <dbReference type="Proteomes" id="UP000265520"/>
    </source>
</evidence>
<dbReference type="Proteomes" id="UP000265520">
    <property type="component" value="Unassembled WGS sequence"/>
</dbReference>
<organism evidence="2 3">
    <name type="scientific">Trifolium medium</name>
    <dbReference type="NCBI Taxonomy" id="97028"/>
    <lineage>
        <taxon>Eukaryota</taxon>
        <taxon>Viridiplantae</taxon>
        <taxon>Streptophyta</taxon>
        <taxon>Embryophyta</taxon>
        <taxon>Tracheophyta</taxon>
        <taxon>Spermatophyta</taxon>
        <taxon>Magnoliopsida</taxon>
        <taxon>eudicotyledons</taxon>
        <taxon>Gunneridae</taxon>
        <taxon>Pentapetalae</taxon>
        <taxon>rosids</taxon>
        <taxon>fabids</taxon>
        <taxon>Fabales</taxon>
        <taxon>Fabaceae</taxon>
        <taxon>Papilionoideae</taxon>
        <taxon>50 kb inversion clade</taxon>
        <taxon>NPAAA clade</taxon>
        <taxon>Hologalegina</taxon>
        <taxon>IRL clade</taxon>
        <taxon>Trifolieae</taxon>
        <taxon>Trifolium</taxon>
    </lineage>
</organism>
<feature type="non-terminal residue" evidence="2">
    <location>
        <position position="49"/>
    </location>
</feature>
<comment type="caution">
    <text evidence="2">The sequence shown here is derived from an EMBL/GenBank/DDBJ whole genome shotgun (WGS) entry which is preliminary data.</text>
</comment>
<accession>A0A392URY1</accession>
<reference evidence="2 3" key="1">
    <citation type="journal article" date="2018" name="Front. Plant Sci.">
        <title>Red Clover (Trifolium pratense) and Zigzag Clover (T. medium) - A Picture of Genomic Similarities and Differences.</title>
        <authorList>
            <person name="Dluhosova J."/>
            <person name="Istvanek J."/>
            <person name="Nedelnik J."/>
            <person name="Repkova J."/>
        </authorList>
    </citation>
    <scope>NUCLEOTIDE SEQUENCE [LARGE SCALE GENOMIC DNA]</scope>
    <source>
        <strain evidence="3">cv. 10/8</strain>
        <tissue evidence="2">Leaf</tissue>
    </source>
</reference>
<feature type="region of interest" description="Disordered" evidence="1">
    <location>
        <begin position="25"/>
        <end position="49"/>
    </location>
</feature>
<proteinExistence type="predicted"/>
<name>A0A392URY1_9FABA</name>
<keyword evidence="3" id="KW-1185">Reference proteome</keyword>
<protein>
    <submittedName>
        <fullName evidence="2">Uncharacterized protein</fullName>
    </submittedName>
</protein>
<sequence>MEFKTLPVTTARSRVTMPGIAVLQKRRHRKMQHKEVDPPPRDVSTAWAQ</sequence>
<evidence type="ECO:0000256" key="1">
    <source>
        <dbReference type="SAM" id="MobiDB-lite"/>
    </source>
</evidence>
<dbReference type="AlphaFoldDB" id="A0A392URY1"/>